<organism evidence="5 6">
    <name type="scientific">Acidithiobacillus caldus</name>
    <dbReference type="NCBI Taxonomy" id="33059"/>
    <lineage>
        <taxon>Bacteria</taxon>
        <taxon>Pseudomonadati</taxon>
        <taxon>Pseudomonadota</taxon>
        <taxon>Acidithiobacillia</taxon>
        <taxon>Acidithiobacillales</taxon>
        <taxon>Acidithiobacillaceae</taxon>
        <taxon>Acidithiobacillus</taxon>
    </lineage>
</organism>
<protein>
    <submittedName>
        <fullName evidence="5">Uncharacterized protein</fullName>
    </submittedName>
</protein>
<dbReference type="Proteomes" id="UP000175707">
    <property type="component" value="Unassembled WGS sequence"/>
</dbReference>
<keyword evidence="3" id="KW-0680">Restriction system</keyword>
<evidence type="ECO:0000256" key="4">
    <source>
        <dbReference type="ARBA" id="ARBA00047422"/>
    </source>
</evidence>
<dbReference type="GO" id="GO:0003886">
    <property type="term" value="F:DNA (cytosine-5-)-methyltransferase activity"/>
    <property type="evidence" value="ECO:0007669"/>
    <property type="project" value="UniProtKB-EC"/>
</dbReference>
<evidence type="ECO:0000256" key="1">
    <source>
        <dbReference type="ARBA" id="ARBA00022603"/>
    </source>
</evidence>
<accession>A0A1E7YT55</accession>
<gene>
    <name evidence="5" type="ORF">BAE30_13340</name>
</gene>
<dbReference type="GO" id="GO:0032259">
    <property type="term" value="P:methylation"/>
    <property type="evidence" value="ECO:0007669"/>
    <property type="project" value="UniProtKB-KW"/>
</dbReference>
<dbReference type="GO" id="GO:0009307">
    <property type="term" value="P:DNA restriction-modification system"/>
    <property type="evidence" value="ECO:0007669"/>
    <property type="project" value="UniProtKB-KW"/>
</dbReference>
<dbReference type="SUPFAM" id="SSF53335">
    <property type="entry name" value="S-adenosyl-L-methionine-dependent methyltransferases"/>
    <property type="match status" value="1"/>
</dbReference>
<proteinExistence type="predicted"/>
<evidence type="ECO:0000313" key="5">
    <source>
        <dbReference type="EMBL" id="OFC48746.1"/>
    </source>
</evidence>
<evidence type="ECO:0000313" key="6">
    <source>
        <dbReference type="Proteomes" id="UP000175707"/>
    </source>
</evidence>
<dbReference type="Pfam" id="PF00145">
    <property type="entry name" value="DNA_methylase"/>
    <property type="match status" value="1"/>
</dbReference>
<name>A0A1E7YT55_9PROT</name>
<dbReference type="InterPro" id="IPR001525">
    <property type="entry name" value="C5_MeTfrase"/>
</dbReference>
<comment type="caution">
    <text evidence="5">The sequence shown here is derived from an EMBL/GenBank/DDBJ whole genome shotgun (WGS) entry which is preliminary data.</text>
</comment>
<dbReference type="Gene3D" id="3.90.120.10">
    <property type="entry name" value="DNA Methylase, subunit A, domain 2"/>
    <property type="match status" value="1"/>
</dbReference>
<keyword evidence="1" id="KW-0489">Methyltransferase</keyword>
<evidence type="ECO:0000256" key="2">
    <source>
        <dbReference type="ARBA" id="ARBA00022679"/>
    </source>
</evidence>
<dbReference type="EMBL" id="LZYH01000884">
    <property type="protein sequence ID" value="OFC48746.1"/>
    <property type="molecule type" value="Genomic_DNA"/>
</dbReference>
<sequence length="197" mass="21281">MTGTVSVLGDCAHKNQRIDFDTETFLVCFNSRQDPIITGDKTGALSAAEPQAESVLFMQAGITSENPNSGPDGIGVRQDLAYTMEVRREVQMVCHSVALRGRSDGAQVEMREDGVASALRASQGGGDKPMLVYGLSVRRLMPVECARLQGFPDTYLDIPYRNKPAADGPKYKALGNSMAVPVMRWIGERLSQSLGAV</sequence>
<dbReference type="AlphaFoldDB" id="A0A1E7YT55"/>
<keyword evidence="2" id="KW-0808">Transferase</keyword>
<reference evidence="5 6" key="1">
    <citation type="submission" date="2016-06" db="EMBL/GenBank/DDBJ databases">
        <title>Gene turnover analysis identifies the evolutionary adaptation of the extremophile Acidithiobacillus caldus.</title>
        <authorList>
            <person name="Zhang X."/>
        </authorList>
    </citation>
    <scope>NUCLEOTIDE SEQUENCE [LARGE SCALE GENOMIC DNA]</scope>
    <source>
        <strain evidence="5 6">S1</strain>
    </source>
</reference>
<dbReference type="InterPro" id="IPR029063">
    <property type="entry name" value="SAM-dependent_MTases_sf"/>
</dbReference>
<comment type="catalytic activity">
    <reaction evidence="4">
        <text>a 2'-deoxycytidine in DNA + S-adenosyl-L-methionine = a 5-methyl-2'-deoxycytidine in DNA + S-adenosyl-L-homocysteine + H(+)</text>
        <dbReference type="Rhea" id="RHEA:13681"/>
        <dbReference type="Rhea" id="RHEA-COMP:11369"/>
        <dbReference type="Rhea" id="RHEA-COMP:11370"/>
        <dbReference type="ChEBI" id="CHEBI:15378"/>
        <dbReference type="ChEBI" id="CHEBI:57856"/>
        <dbReference type="ChEBI" id="CHEBI:59789"/>
        <dbReference type="ChEBI" id="CHEBI:85452"/>
        <dbReference type="ChEBI" id="CHEBI:85454"/>
        <dbReference type="EC" id="2.1.1.37"/>
    </reaction>
</comment>
<evidence type="ECO:0000256" key="3">
    <source>
        <dbReference type="ARBA" id="ARBA00022747"/>
    </source>
</evidence>